<organism evidence="8 9">
    <name type="scientific">Pristionchus fissidentatus</name>
    <dbReference type="NCBI Taxonomy" id="1538716"/>
    <lineage>
        <taxon>Eukaryota</taxon>
        <taxon>Metazoa</taxon>
        <taxon>Ecdysozoa</taxon>
        <taxon>Nematoda</taxon>
        <taxon>Chromadorea</taxon>
        <taxon>Rhabditida</taxon>
        <taxon>Rhabditina</taxon>
        <taxon>Diplogasteromorpha</taxon>
        <taxon>Diplogasteroidea</taxon>
        <taxon>Neodiplogasteridae</taxon>
        <taxon>Pristionchus</taxon>
    </lineage>
</organism>
<evidence type="ECO:0000256" key="6">
    <source>
        <dbReference type="ARBA" id="ARBA00023004"/>
    </source>
</evidence>
<evidence type="ECO:0000256" key="2">
    <source>
        <dbReference type="ARBA" id="ARBA00010617"/>
    </source>
</evidence>
<dbReference type="EMBL" id="BTSY01000003">
    <property type="protein sequence ID" value="GMT18987.1"/>
    <property type="molecule type" value="Genomic_DNA"/>
</dbReference>
<keyword evidence="9" id="KW-1185">Reference proteome</keyword>
<evidence type="ECO:0000256" key="4">
    <source>
        <dbReference type="ARBA" id="ARBA00022723"/>
    </source>
</evidence>
<dbReference type="Proteomes" id="UP001432322">
    <property type="component" value="Unassembled WGS sequence"/>
</dbReference>
<protein>
    <recommendedName>
        <fullName evidence="10">Cytochrome P450</fullName>
    </recommendedName>
</protein>
<keyword evidence="6" id="KW-0408">Iron</keyword>
<evidence type="ECO:0000256" key="3">
    <source>
        <dbReference type="ARBA" id="ARBA00022617"/>
    </source>
</evidence>
<keyword evidence="4" id="KW-0479">Metal-binding</keyword>
<dbReference type="PANTHER" id="PTHR24302">
    <property type="entry name" value="CYTOCHROME P450 FAMILY 3"/>
    <property type="match status" value="1"/>
</dbReference>
<name>A0AAV5VLP2_9BILA</name>
<dbReference type="InterPro" id="IPR036396">
    <property type="entry name" value="Cyt_P450_sf"/>
</dbReference>
<proteinExistence type="inferred from homology"/>
<dbReference type="GO" id="GO:0005506">
    <property type="term" value="F:iron ion binding"/>
    <property type="evidence" value="ECO:0007669"/>
    <property type="project" value="InterPro"/>
</dbReference>
<dbReference type="Pfam" id="PF00067">
    <property type="entry name" value="p450"/>
    <property type="match status" value="1"/>
</dbReference>
<dbReference type="GO" id="GO:0020037">
    <property type="term" value="F:heme binding"/>
    <property type="evidence" value="ECO:0007669"/>
    <property type="project" value="InterPro"/>
</dbReference>
<keyword evidence="5" id="KW-0560">Oxidoreductase</keyword>
<keyword evidence="7" id="KW-0503">Monooxygenase</keyword>
<dbReference type="PANTHER" id="PTHR24302:SF15">
    <property type="entry name" value="FATTY-ACID PEROXYGENASE"/>
    <property type="match status" value="1"/>
</dbReference>
<keyword evidence="3" id="KW-0349">Heme</keyword>
<comment type="caution">
    <text evidence="8">The sequence shown here is derived from an EMBL/GenBank/DDBJ whole genome shotgun (WGS) entry which is preliminary data.</text>
</comment>
<feature type="non-terminal residue" evidence="8">
    <location>
        <position position="1"/>
    </location>
</feature>
<feature type="non-terminal residue" evidence="8">
    <location>
        <position position="217"/>
    </location>
</feature>
<dbReference type="SUPFAM" id="SSF48264">
    <property type="entry name" value="Cytochrome P450"/>
    <property type="match status" value="1"/>
</dbReference>
<dbReference type="PRINTS" id="PR00464">
    <property type="entry name" value="EP450II"/>
</dbReference>
<accession>A0AAV5VLP2</accession>
<comment type="cofactor">
    <cofactor evidence="1">
        <name>heme</name>
        <dbReference type="ChEBI" id="CHEBI:30413"/>
    </cofactor>
</comment>
<comment type="similarity">
    <text evidence="2">Belongs to the cytochrome P450 family.</text>
</comment>
<evidence type="ECO:0000256" key="5">
    <source>
        <dbReference type="ARBA" id="ARBA00023002"/>
    </source>
</evidence>
<sequence length="217" mass="25287">RYFVYQSKFWKRRGIPGPDALPFFGNLKDLYKFREPSAYKVNEWTKKYGKVYGYKEGIKNVMVISDMELINEVFVKQFDNFYARRVSENPLPQDIDTNARVHLFESRGSRWKRLRTLASPSFTINALKKILPIVEDSAVKMVEIMEKRHGGGETFDATRFFNEFTLDTISRLVLGQKGSKLFENPRLDPMQAVFLQKMDRPLFYLARGAPPVGKAIR</sequence>
<dbReference type="InterPro" id="IPR001128">
    <property type="entry name" value="Cyt_P450"/>
</dbReference>
<dbReference type="GO" id="GO:0008395">
    <property type="term" value="F:steroid hydroxylase activity"/>
    <property type="evidence" value="ECO:0007669"/>
    <property type="project" value="TreeGrafter"/>
</dbReference>
<evidence type="ECO:0000256" key="7">
    <source>
        <dbReference type="ARBA" id="ARBA00023033"/>
    </source>
</evidence>
<dbReference type="Gene3D" id="1.10.630.10">
    <property type="entry name" value="Cytochrome P450"/>
    <property type="match status" value="1"/>
</dbReference>
<dbReference type="AlphaFoldDB" id="A0AAV5VLP2"/>
<evidence type="ECO:0008006" key="10">
    <source>
        <dbReference type="Google" id="ProtNLM"/>
    </source>
</evidence>
<gene>
    <name evidence="8" type="ORF">PFISCL1PPCAC_10284</name>
</gene>
<dbReference type="GO" id="GO:0016705">
    <property type="term" value="F:oxidoreductase activity, acting on paired donors, with incorporation or reduction of molecular oxygen"/>
    <property type="evidence" value="ECO:0007669"/>
    <property type="project" value="InterPro"/>
</dbReference>
<evidence type="ECO:0000256" key="1">
    <source>
        <dbReference type="ARBA" id="ARBA00001971"/>
    </source>
</evidence>
<dbReference type="InterPro" id="IPR050705">
    <property type="entry name" value="Cytochrome_P450_3A"/>
</dbReference>
<evidence type="ECO:0000313" key="9">
    <source>
        <dbReference type="Proteomes" id="UP001432322"/>
    </source>
</evidence>
<evidence type="ECO:0000313" key="8">
    <source>
        <dbReference type="EMBL" id="GMT18987.1"/>
    </source>
</evidence>
<dbReference type="InterPro" id="IPR002402">
    <property type="entry name" value="Cyt_P450_E_grp-II"/>
</dbReference>
<reference evidence="8" key="1">
    <citation type="submission" date="2023-10" db="EMBL/GenBank/DDBJ databases">
        <title>Genome assembly of Pristionchus species.</title>
        <authorList>
            <person name="Yoshida K."/>
            <person name="Sommer R.J."/>
        </authorList>
    </citation>
    <scope>NUCLEOTIDE SEQUENCE</scope>
    <source>
        <strain evidence="8">RS5133</strain>
    </source>
</reference>